<accession>A0A0J9XJV1</accession>
<dbReference type="EMBL" id="CCBN010000025">
    <property type="protein sequence ID" value="CDO57769.1"/>
    <property type="molecule type" value="Genomic_DNA"/>
</dbReference>
<dbReference type="AlphaFoldDB" id="A0A0J9XJV1"/>
<evidence type="ECO:0000313" key="5">
    <source>
        <dbReference type="EMBL" id="CDO57769.1"/>
    </source>
</evidence>
<evidence type="ECO:0000259" key="4">
    <source>
        <dbReference type="Pfam" id="PF01778"/>
    </source>
</evidence>
<dbReference type="GO" id="GO:0003735">
    <property type="term" value="F:structural constituent of ribosome"/>
    <property type="evidence" value="ECO:0007669"/>
    <property type="project" value="InterPro"/>
</dbReference>
<reference evidence="5" key="1">
    <citation type="submission" date="2014-03" db="EMBL/GenBank/DDBJ databases">
        <authorList>
            <person name="Casaregola S."/>
        </authorList>
    </citation>
    <scope>NUCLEOTIDE SEQUENCE [LARGE SCALE GENOMIC DNA]</scope>
    <source>
        <strain evidence="5">CLIB 918</strain>
    </source>
</reference>
<evidence type="ECO:0000256" key="2">
    <source>
        <dbReference type="ARBA" id="ARBA00022980"/>
    </source>
</evidence>
<protein>
    <recommendedName>
        <fullName evidence="4">Ribosomal eL28/Mak16 domain-containing protein</fullName>
    </recommendedName>
</protein>
<dbReference type="Proteomes" id="UP000242525">
    <property type="component" value="Unassembled WGS sequence"/>
</dbReference>
<dbReference type="GO" id="GO:0005840">
    <property type="term" value="C:ribosome"/>
    <property type="evidence" value="ECO:0007669"/>
    <property type="project" value="UniProtKB-KW"/>
</dbReference>
<evidence type="ECO:0000313" key="6">
    <source>
        <dbReference type="Proteomes" id="UP000242525"/>
    </source>
</evidence>
<dbReference type="InterPro" id="IPR002672">
    <property type="entry name" value="Ribosomal_eL28"/>
</dbReference>
<evidence type="ECO:0000256" key="3">
    <source>
        <dbReference type="ARBA" id="ARBA00023274"/>
    </source>
</evidence>
<keyword evidence="6" id="KW-1185">Reference proteome</keyword>
<dbReference type="OrthoDB" id="338850at2759"/>
<feature type="domain" description="Ribosomal eL28/Mak16" evidence="4">
    <location>
        <begin position="7"/>
        <end position="124"/>
    </location>
</feature>
<evidence type="ECO:0000256" key="1">
    <source>
        <dbReference type="ARBA" id="ARBA00007926"/>
    </source>
</evidence>
<dbReference type="Gene3D" id="3.30.390.110">
    <property type="match status" value="1"/>
</dbReference>
<dbReference type="PANTHER" id="PTHR10544">
    <property type="entry name" value="60S RIBOSOMAL PROTEIN L28"/>
    <property type="match status" value="1"/>
</dbReference>
<dbReference type="GO" id="GO:0006412">
    <property type="term" value="P:translation"/>
    <property type="evidence" value="ECO:0007669"/>
    <property type="project" value="InterPro"/>
</dbReference>
<dbReference type="GO" id="GO:1990904">
    <property type="term" value="C:ribonucleoprotein complex"/>
    <property type="evidence" value="ECO:0007669"/>
    <property type="project" value="UniProtKB-KW"/>
</dbReference>
<comment type="caution">
    <text evidence="5">The sequence shown here is derived from an EMBL/GenBank/DDBJ whole genome shotgun (WGS) entry which is preliminary data.</text>
</comment>
<keyword evidence="2" id="KW-0689">Ribosomal protein</keyword>
<dbReference type="Pfam" id="PF01778">
    <property type="entry name" value="Ribosomal_L28e"/>
    <property type="match status" value="1"/>
</dbReference>
<keyword evidence="3" id="KW-0687">Ribonucleoprotein</keyword>
<name>A0A0J9XJV1_GEOCN</name>
<proteinExistence type="inferred from homology"/>
<comment type="similarity">
    <text evidence="1">Belongs to the eukaryotic ribosomal protein eL28 family.</text>
</comment>
<gene>
    <name evidence="5" type="ORF">BN980_GECA25s00340g</name>
</gene>
<sequence>MSVSTDLIWAISQDNSSYLVKARTAGGVQFSKDPLNLTGKNSSTHGGVFTPKAIGIRKLADGSIELSTKVTKNANKPAKNVAKTVFKPTKSARSVAAAVSKAAAGYRDDLRYAAVIKASALARSNKPKQVRAEKPARK</sequence>
<dbReference type="STRING" id="1173061.A0A0J9XJV1"/>
<organism evidence="5 6">
    <name type="scientific">Geotrichum candidum</name>
    <name type="common">Oospora lactis</name>
    <name type="synonym">Dipodascus geotrichum</name>
    <dbReference type="NCBI Taxonomy" id="1173061"/>
    <lineage>
        <taxon>Eukaryota</taxon>
        <taxon>Fungi</taxon>
        <taxon>Dikarya</taxon>
        <taxon>Ascomycota</taxon>
        <taxon>Saccharomycotina</taxon>
        <taxon>Dipodascomycetes</taxon>
        <taxon>Dipodascales</taxon>
        <taxon>Dipodascaceae</taxon>
        <taxon>Geotrichum</taxon>
    </lineage>
</organism>
<dbReference type="InterPro" id="IPR029004">
    <property type="entry name" value="Ribosomal_eL28/Mak16"/>
</dbReference>